<evidence type="ECO:0000313" key="10">
    <source>
        <dbReference type="EMBL" id="MFD2175658.1"/>
    </source>
</evidence>
<keyword evidence="5 8" id="KW-0812">Transmembrane</keyword>
<evidence type="ECO:0000256" key="2">
    <source>
        <dbReference type="ARBA" id="ARBA00022475"/>
    </source>
</evidence>
<keyword evidence="6 8" id="KW-1133">Transmembrane helix</keyword>
<keyword evidence="4 10" id="KW-0808">Transferase</keyword>
<dbReference type="Pfam" id="PF13231">
    <property type="entry name" value="PMT_2"/>
    <property type="match status" value="1"/>
</dbReference>
<feature type="transmembrane region" description="Helical" evidence="8">
    <location>
        <begin position="307"/>
        <end position="323"/>
    </location>
</feature>
<evidence type="ECO:0000256" key="5">
    <source>
        <dbReference type="ARBA" id="ARBA00022692"/>
    </source>
</evidence>
<evidence type="ECO:0000259" key="9">
    <source>
        <dbReference type="Pfam" id="PF13231"/>
    </source>
</evidence>
<evidence type="ECO:0000256" key="7">
    <source>
        <dbReference type="ARBA" id="ARBA00023136"/>
    </source>
</evidence>
<evidence type="ECO:0000256" key="3">
    <source>
        <dbReference type="ARBA" id="ARBA00022676"/>
    </source>
</evidence>
<evidence type="ECO:0000256" key="4">
    <source>
        <dbReference type="ARBA" id="ARBA00022679"/>
    </source>
</evidence>
<dbReference type="PANTHER" id="PTHR33908:SF11">
    <property type="entry name" value="MEMBRANE PROTEIN"/>
    <property type="match status" value="1"/>
</dbReference>
<feature type="transmembrane region" description="Helical" evidence="8">
    <location>
        <begin position="252"/>
        <end position="270"/>
    </location>
</feature>
<keyword evidence="3 10" id="KW-0328">Glycosyltransferase</keyword>
<feature type="transmembrane region" description="Helical" evidence="8">
    <location>
        <begin position="329"/>
        <end position="352"/>
    </location>
</feature>
<evidence type="ECO:0000256" key="8">
    <source>
        <dbReference type="SAM" id="Phobius"/>
    </source>
</evidence>
<evidence type="ECO:0000313" key="11">
    <source>
        <dbReference type="Proteomes" id="UP001597413"/>
    </source>
</evidence>
<dbReference type="RefSeq" id="WP_377392888.1">
    <property type="nucleotide sequence ID" value="NZ_JBHUIX010000018.1"/>
</dbReference>
<protein>
    <submittedName>
        <fullName evidence="10">ArnT family glycosyltransferase</fullName>
        <ecNumber evidence="10">2.4.-.-</ecNumber>
    </submittedName>
</protein>
<dbReference type="Proteomes" id="UP001597413">
    <property type="component" value="Unassembled WGS sequence"/>
</dbReference>
<feature type="transmembrane region" description="Helical" evidence="8">
    <location>
        <begin position="165"/>
        <end position="191"/>
    </location>
</feature>
<dbReference type="EMBL" id="JBHUIX010000018">
    <property type="protein sequence ID" value="MFD2175658.1"/>
    <property type="molecule type" value="Genomic_DNA"/>
</dbReference>
<feature type="transmembrane region" description="Helical" evidence="8">
    <location>
        <begin position="82"/>
        <end position="104"/>
    </location>
</feature>
<proteinExistence type="predicted"/>
<feature type="transmembrane region" description="Helical" evidence="8">
    <location>
        <begin position="197"/>
        <end position="219"/>
    </location>
</feature>
<feature type="transmembrane region" description="Helical" evidence="8">
    <location>
        <begin position="12"/>
        <end position="35"/>
    </location>
</feature>
<evidence type="ECO:0000256" key="6">
    <source>
        <dbReference type="ARBA" id="ARBA00022989"/>
    </source>
</evidence>
<feature type="transmembrane region" description="Helical" evidence="8">
    <location>
        <begin position="111"/>
        <end position="131"/>
    </location>
</feature>
<dbReference type="EC" id="2.4.-.-" evidence="10"/>
<dbReference type="PANTHER" id="PTHR33908">
    <property type="entry name" value="MANNOSYLTRANSFERASE YKCB-RELATED"/>
    <property type="match status" value="1"/>
</dbReference>
<comment type="caution">
    <text evidence="10">The sequence shown here is derived from an EMBL/GenBank/DDBJ whole genome shotgun (WGS) entry which is preliminary data.</text>
</comment>
<sequence>MTSEGAKSERRGGWLLPAALVVSAVVALRLGALAFDRTDLFVDEAQYWLWGQRLDFGYYSKPPLIGWLLRAVTDLAGSSDPFWVRMPGAVLHGLTALILGALGARIGGARAGLAAAVLYITLPFVALGSWLISTDTVMAPFFALALLFFWRAGESRAPREGAMAGLAIGLAFMAKYAALYFWGGAALAMLLVPARRIGWRALGAMLGAFALVIAPNVVWNLTHKLTTLEHTLDNVGWVRAGAGANIASMAEFFGAQFAVFGPVTFAVLLWGFTRLGDPVKRALAALSILPLVAVTAQAFLGKAQANWAVAAYFAGTVLVALLLSRRALLGALALNLLACLAVPVLSVFAPGLGPDDKPWMKRYLGRAELSTRILDLARAEGLPVYAQDRDILADLFYTGRDQVGPGGVTVYAPPPGARAHNYYEQNFALPRDYRGKVLAVLPAPLTCGAGDLPPAANLNGAGTWAGKGITPYVVDAECLHAAP</sequence>
<accession>A0ABW5ABP5</accession>
<dbReference type="InterPro" id="IPR050297">
    <property type="entry name" value="LipidA_mod_glycosyltrf_83"/>
</dbReference>
<keyword evidence="11" id="KW-1185">Reference proteome</keyword>
<feature type="transmembrane region" description="Helical" evidence="8">
    <location>
        <begin position="282"/>
        <end position="300"/>
    </location>
</feature>
<keyword evidence="2" id="KW-1003">Cell membrane</keyword>
<dbReference type="GO" id="GO:0016757">
    <property type="term" value="F:glycosyltransferase activity"/>
    <property type="evidence" value="ECO:0007669"/>
    <property type="project" value="UniProtKB-KW"/>
</dbReference>
<comment type="subcellular location">
    <subcellularLocation>
        <location evidence="1">Cell membrane</location>
        <topology evidence="1">Multi-pass membrane protein</topology>
    </subcellularLocation>
</comment>
<keyword evidence="7 8" id="KW-0472">Membrane</keyword>
<evidence type="ECO:0000256" key="1">
    <source>
        <dbReference type="ARBA" id="ARBA00004651"/>
    </source>
</evidence>
<gene>
    <name evidence="10" type="ORF">ACFSM0_16310</name>
</gene>
<organism evidence="10 11">
    <name type="scientific">Rhodobacter lacus</name>
    <dbReference type="NCBI Taxonomy" id="1641972"/>
    <lineage>
        <taxon>Bacteria</taxon>
        <taxon>Pseudomonadati</taxon>
        <taxon>Pseudomonadota</taxon>
        <taxon>Alphaproteobacteria</taxon>
        <taxon>Rhodobacterales</taxon>
        <taxon>Rhodobacter group</taxon>
        <taxon>Rhodobacter</taxon>
    </lineage>
</organism>
<feature type="domain" description="Glycosyltransferase RgtA/B/C/D-like" evidence="9">
    <location>
        <begin position="60"/>
        <end position="219"/>
    </location>
</feature>
<reference evidence="11" key="1">
    <citation type="journal article" date="2019" name="Int. J. Syst. Evol. Microbiol.">
        <title>The Global Catalogue of Microorganisms (GCM) 10K type strain sequencing project: providing services to taxonomists for standard genome sequencing and annotation.</title>
        <authorList>
            <consortium name="The Broad Institute Genomics Platform"/>
            <consortium name="The Broad Institute Genome Sequencing Center for Infectious Disease"/>
            <person name="Wu L."/>
            <person name="Ma J."/>
        </authorList>
    </citation>
    <scope>NUCLEOTIDE SEQUENCE [LARGE SCALE GENOMIC DNA]</scope>
    <source>
        <strain evidence="11">CCUG 55131</strain>
    </source>
</reference>
<name>A0ABW5ABP5_9RHOB</name>
<dbReference type="InterPro" id="IPR038731">
    <property type="entry name" value="RgtA/B/C-like"/>
</dbReference>